<keyword evidence="2" id="KW-1185">Reference proteome</keyword>
<reference evidence="2" key="1">
    <citation type="journal article" date="2019" name="Int. J. Syst. Evol. Microbiol.">
        <title>The Global Catalogue of Microorganisms (GCM) 10K type strain sequencing project: providing services to taxonomists for standard genome sequencing and annotation.</title>
        <authorList>
            <consortium name="The Broad Institute Genomics Platform"/>
            <consortium name="The Broad Institute Genome Sequencing Center for Infectious Disease"/>
            <person name="Wu L."/>
            <person name="Ma J."/>
        </authorList>
    </citation>
    <scope>NUCLEOTIDE SEQUENCE [LARGE SCALE GENOMIC DNA]</scope>
    <source>
        <strain evidence="2">JCM 4738</strain>
    </source>
</reference>
<protein>
    <submittedName>
        <fullName evidence="1">Uncharacterized protein</fullName>
    </submittedName>
</protein>
<organism evidence="1 2">
    <name type="scientific">Streptomyces cirratus</name>
    <dbReference type="NCBI Taxonomy" id="68187"/>
    <lineage>
        <taxon>Bacteria</taxon>
        <taxon>Bacillati</taxon>
        <taxon>Actinomycetota</taxon>
        <taxon>Actinomycetes</taxon>
        <taxon>Kitasatosporales</taxon>
        <taxon>Streptomycetaceae</taxon>
        <taxon>Streptomyces</taxon>
    </lineage>
</organism>
<evidence type="ECO:0000313" key="1">
    <source>
        <dbReference type="EMBL" id="GHB50883.1"/>
    </source>
</evidence>
<evidence type="ECO:0000313" key="2">
    <source>
        <dbReference type="Proteomes" id="UP000642673"/>
    </source>
</evidence>
<gene>
    <name evidence="1" type="ORF">GCM10010347_20700</name>
</gene>
<comment type="caution">
    <text evidence="1">The sequence shown here is derived from an EMBL/GenBank/DDBJ whole genome shotgun (WGS) entry which is preliminary data.</text>
</comment>
<sequence length="78" mass="8464">MLRTICPARRWTRLIVVRGTERLPVARKSAALMSLSSGTNSPGFGIREIEVFVMTALLHIGSSPFGGFTALTNGLDEM</sequence>
<proteinExistence type="predicted"/>
<name>A0ABQ3EPZ1_9ACTN</name>
<dbReference type="Proteomes" id="UP000642673">
    <property type="component" value="Unassembled WGS sequence"/>
</dbReference>
<accession>A0ABQ3EPZ1</accession>
<dbReference type="EMBL" id="BMVP01000003">
    <property type="protein sequence ID" value="GHB50883.1"/>
    <property type="molecule type" value="Genomic_DNA"/>
</dbReference>